<dbReference type="AlphaFoldDB" id="A0A395P0P1"/>
<dbReference type="OrthoDB" id="4588713at2759"/>
<feature type="compositionally biased region" description="Polar residues" evidence="1">
    <location>
        <begin position="186"/>
        <end position="197"/>
    </location>
</feature>
<feature type="compositionally biased region" description="Polar residues" evidence="1">
    <location>
        <begin position="285"/>
        <end position="312"/>
    </location>
</feature>
<keyword evidence="3" id="KW-1185">Reference proteome</keyword>
<dbReference type="Proteomes" id="UP000266272">
    <property type="component" value="Unassembled WGS sequence"/>
</dbReference>
<protein>
    <submittedName>
        <fullName evidence="2">Uncharacterized protein</fullName>
    </submittedName>
</protein>
<evidence type="ECO:0000313" key="2">
    <source>
        <dbReference type="EMBL" id="RFU81879.1"/>
    </source>
</evidence>
<evidence type="ECO:0000313" key="3">
    <source>
        <dbReference type="Proteomes" id="UP000266272"/>
    </source>
</evidence>
<gene>
    <name evidence="2" type="ORF">TARUN_317</name>
</gene>
<sequence length="613" mass="66397">MDEETSSPQTSSSPTPAASVPTSSQPTYTTAGTIYNPGSSQRLQPPTRRGRMLKYNPDTAGFSLEKTHRVTLPGVPFNSSLGAVIAQITQTSNQYSPLQQNYDRAVSPINNPDHEPGMSFQAPQTRHGYGSGPLSSPAANNEAPPASIFDGMKGKAAAIDVSSSDDEDDTVNSALMNMTVKSLQNLASYPNPSQKSAQKALLRGARAKAGSNLGGPSRLSTPSTYRNNSPVGGRAPSSDEMSSRLRHALSDPTAFRIFGREARSSARLVTSEAGPSASYQYTAESRFSTPSINSDNTDPNSSTPMTFATSTGAPKPLTAGPPGQRQYRPSTFESTFKALKTLPTDARLVATKAEEGLLSSASFSDMFNDMRMDSQGFTAEDEAFFSTLGSTIRMAGIMSTPSQSPTIKEEEEEYGSLLSPNTLMYLTFHSEPDSRVNMGRPSHWNISSKRSYPAIYEEDKEFLSCFQESEYYGAMDSSLPPGNWQSENWPYSYVNDVWSEPATPMFPQPMDCAGLLTKEATQERLMRVNMRWYSGTGFLGDLYAVSRPATEFSDLPIAKNIYGAVGDGRPTRNNHTARADDGNWLSGNASSKPGNHDIRNDLALLDEVLSRAT</sequence>
<feature type="region of interest" description="Disordered" evidence="1">
    <location>
        <begin position="1"/>
        <end position="57"/>
    </location>
</feature>
<feature type="compositionally biased region" description="Low complexity" evidence="1">
    <location>
        <begin position="1"/>
        <end position="27"/>
    </location>
</feature>
<evidence type="ECO:0000256" key="1">
    <source>
        <dbReference type="SAM" id="MobiDB-lite"/>
    </source>
</evidence>
<organism evidence="2 3">
    <name type="scientific">Trichoderma arundinaceum</name>
    <dbReference type="NCBI Taxonomy" id="490622"/>
    <lineage>
        <taxon>Eukaryota</taxon>
        <taxon>Fungi</taxon>
        <taxon>Dikarya</taxon>
        <taxon>Ascomycota</taxon>
        <taxon>Pezizomycotina</taxon>
        <taxon>Sordariomycetes</taxon>
        <taxon>Hypocreomycetidae</taxon>
        <taxon>Hypocreales</taxon>
        <taxon>Hypocreaceae</taxon>
        <taxon>Trichoderma</taxon>
    </lineage>
</organism>
<feature type="region of interest" description="Disordered" evidence="1">
    <location>
        <begin position="108"/>
        <end position="140"/>
    </location>
</feature>
<feature type="region of interest" description="Disordered" evidence="1">
    <location>
        <begin position="186"/>
        <end position="244"/>
    </location>
</feature>
<comment type="caution">
    <text evidence="2">The sequence shown here is derived from an EMBL/GenBank/DDBJ whole genome shotgun (WGS) entry which is preliminary data.</text>
</comment>
<feature type="region of interest" description="Disordered" evidence="1">
    <location>
        <begin position="566"/>
        <end position="592"/>
    </location>
</feature>
<proteinExistence type="predicted"/>
<feature type="compositionally biased region" description="Polar residues" evidence="1">
    <location>
        <begin position="218"/>
        <end position="230"/>
    </location>
</feature>
<feature type="compositionally biased region" description="Polar residues" evidence="1">
    <location>
        <begin position="28"/>
        <end position="44"/>
    </location>
</feature>
<reference evidence="2 3" key="1">
    <citation type="journal article" date="2018" name="PLoS Pathog.">
        <title>Evolution of structural diversity of trichothecenes, a family of toxins produced by plant pathogenic and entomopathogenic fungi.</title>
        <authorList>
            <person name="Proctor R.H."/>
            <person name="McCormick S.P."/>
            <person name="Kim H.S."/>
            <person name="Cardoza R.E."/>
            <person name="Stanley A.M."/>
            <person name="Lindo L."/>
            <person name="Kelly A."/>
            <person name="Brown D.W."/>
            <person name="Lee T."/>
            <person name="Vaughan M.M."/>
            <person name="Alexander N.J."/>
            <person name="Busman M."/>
            <person name="Gutierrez S."/>
        </authorList>
    </citation>
    <scope>NUCLEOTIDE SEQUENCE [LARGE SCALE GENOMIC DNA]</scope>
    <source>
        <strain evidence="2 3">IBT 40837</strain>
    </source>
</reference>
<name>A0A395P0P1_TRIAR</name>
<feature type="region of interest" description="Disordered" evidence="1">
    <location>
        <begin position="285"/>
        <end position="327"/>
    </location>
</feature>
<dbReference type="EMBL" id="PXOA01000019">
    <property type="protein sequence ID" value="RFU81879.1"/>
    <property type="molecule type" value="Genomic_DNA"/>
</dbReference>
<accession>A0A395P0P1</accession>